<gene>
    <name evidence="1" type="ORF">SAMN05660472_02359</name>
</gene>
<dbReference type="Proteomes" id="UP000198718">
    <property type="component" value="Unassembled WGS sequence"/>
</dbReference>
<dbReference type="STRING" id="393762.SAMN05660472_02359"/>
<dbReference type="EMBL" id="FNFP01000005">
    <property type="protein sequence ID" value="SDK95929.1"/>
    <property type="molecule type" value="Genomic_DNA"/>
</dbReference>
<protein>
    <submittedName>
        <fullName evidence="1">Uncharacterized protein</fullName>
    </submittedName>
</protein>
<accession>A0A1G9G5J9</accession>
<name>A0A1G9G5J9_9FIRM</name>
<sequence length="206" mass="24380">MIFRRNIDIQIDDKIIKKNRVPILTKDKQWKTIIGNQTNRIISSLSKKLEDLLLEEKSLIKKLNGFKEHKKILMEKIIYLSDLLNTKGDQGVLIELEKCKEEIAKANDDIDSTMETLEEYPKEIERVNLALLRETVKLAYKDIINNQNNLKKIDEEISNLREKLGDLWDNKTEIEKKMELLYSFLHAIIGHEEMEKLDIHYFKNKE</sequence>
<dbReference type="RefSeq" id="WP_090553888.1">
    <property type="nucleotide sequence ID" value="NZ_FNFP01000005.1"/>
</dbReference>
<organism evidence="1 2">
    <name type="scientific">Natronincola ferrireducens</name>
    <dbReference type="NCBI Taxonomy" id="393762"/>
    <lineage>
        <taxon>Bacteria</taxon>
        <taxon>Bacillati</taxon>
        <taxon>Bacillota</taxon>
        <taxon>Clostridia</taxon>
        <taxon>Peptostreptococcales</taxon>
        <taxon>Natronincolaceae</taxon>
        <taxon>Natronincola</taxon>
    </lineage>
</organism>
<keyword evidence="2" id="KW-1185">Reference proteome</keyword>
<evidence type="ECO:0000313" key="1">
    <source>
        <dbReference type="EMBL" id="SDK95929.1"/>
    </source>
</evidence>
<proteinExistence type="predicted"/>
<evidence type="ECO:0000313" key="2">
    <source>
        <dbReference type="Proteomes" id="UP000198718"/>
    </source>
</evidence>
<reference evidence="1 2" key="1">
    <citation type="submission" date="2016-10" db="EMBL/GenBank/DDBJ databases">
        <authorList>
            <person name="de Groot N.N."/>
        </authorList>
    </citation>
    <scope>NUCLEOTIDE SEQUENCE [LARGE SCALE GENOMIC DNA]</scope>
    <source>
        <strain evidence="1 2">DSM 18346</strain>
    </source>
</reference>
<dbReference type="OrthoDB" id="1707350at2"/>
<dbReference type="AlphaFoldDB" id="A0A1G9G5J9"/>